<dbReference type="AlphaFoldDB" id="A0A9W4UGS3"/>
<feature type="chain" id="PRO_5040923771" description="Secreted protein" evidence="2">
    <location>
        <begin position="36"/>
        <end position="107"/>
    </location>
</feature>
<evidence type="ECO:0000313" key="3">
    <source>
        <dbReference type="EMBL" id="CAI6335655.1"/>
    </source>
</evidence>
<name>A0A9W4UGS3_9PLEO</name>
<evidence type="ECO:0008006" key="5">
    <source>
        <dbReference type="Google" id="ProtNLM"/>
    </source>
</evidence>
<feature type="region of interest" description="Disordered" evidence="1">
    <location>
        <begin position="76"/>
        <end position="107"/>
    </location>
</feature>
<dbReference type="Proteomes" id="UP001152607">
    <property type="component" value="Unassembled WGS sequence"/>
</dbReference>
<comment type="caution">
    <text evidence="3">The sequence shown here is derived from an EMBL/GenBank/DDBJ whole genome shotgun (WGS) entry which is preliminary data.</text>
</comment>
<evidence type="ECO:0000313" key="4">
    <source>
        <dbReference type="Proteomes" id="UP001152607"/>
    </source>
</evidence>
<feature type="compositionally biased region" description="Basic residues" evidence="1">
    <location>
        <begin position="97"/>
        <end position="107"/>
    </location>
</feature>
<protein>
    <recommendedName>
        <fullName evidence="5">Secreted protein</fullName>
    </recommendedName>
</protein>
<reference evidence="3" key="1">
    <citation type="submission" date="2023-01" db="EMBL/GenBank/DDBJ databases">
        <authorList>
            <person name="Van Ghelder C."/>
            <person name="Rancurel C."/>
        </authorList>
    </citation>
    <scope>NUCLEOTIDE SEQUENCE</scope>
    <source>
        <strain evidence="3">CNCM I-4278</strain>
    </source>
</reference>
<feature type="signal peptide" evidence="2">
    <location>
        <begin position="1"/>
        <end position="35"/>
    </location>
</feature>
<dbReference type="EMBL" id="CAOQHR010000006">
    <property type="protein sequence ID" value="CAI6335655.1"/>
    <property type="molecule type" value="Genomic_DNA"/>
</dbReference>
<evidence type="ECO:0000256" key="1">
    <source>
        <dbReference type="SAM" id="MobiDB-lite"/>
    </source>
</evidence>
<evidence type="ECO:0000256" key="2">
    <source>
        <dbReference type="SAM" id="SignalP"/>
    </source>
</evidence>
<gene>
    <name evidence="3" type="ORF">PDIGIT_LOCUS8740</name>
</gene>
<feature type="compositionally biased region" description="Low complexity" evidence="1">
    <location>
        <begin position="86"/>
        <end position="95"/>
    </location>
</feature>
<accession>A0A9W4UGS3</accession>
<sequence length="107" mass="12024">MHAQWIRISLSVSLSLSRFPNLSTLLLVICARSLARTETQSCPTFPISSRVSRPRIPPNACTLSLRVPRLLLMPQRHHDHLPPRLSSPSKQSSQSAVRRKDRHGAGR</sequence>
<organism evidence="3 4">
    <name type="scientific">Periconia digitata</name>
    <dbReference type="NCBI Taxonomy" id="1303443"/>
    <lineage>
        <taxon>Eukaryota</taxon>
        <taxon>Fungi</taxon>
        <taxon>Dikarya</taxon>
        <taxon>Ascomycota</taxon>
        <taxon>Pezizomycotina</taxon>
        <taxon>Dothideomycetes</taxon>
        <taxon>Pleosporomycetidae</taxon>
        <taxon>Pleosporales</taxon>
        <taxon>Massarineae</taxon>
        <taxon>Periconiaceae</taxon>
        <taxon>Periconia</taxon>
    </lineage>
</organism>
<keyword evidence="4" id="KW-1185">Reference proteome</keyword>
<keyword evidence="2" id="KW-0732">Signal</keyword>
<proteinExistence type="predicted"/>